<gene>
    <name evidence="1" type="ORF">HMPREF9248_1112</name>
</gene>
<evidence type="ECO:0000313" key="2">
    <source>
        <dbReference type="Proteomes" id="UP000004431"/>
    </source>
</evidence>
<organism evidence="1 2">
    <name type="scientific">Fannyhessea vaginae PB189-T1-4</name>
    <dbReference type="NCBI Taxonomy" id="866774"/>
    <lineage>
        <taxon>Bacteria</taxon>
        <taxon>Bacillati</taxon>
        <taxon>Actinomycetota</taxon>
        <taxon>Coriobacteriia</taxon>
        <taxon>Coriobacteriales</taxon>
        <taxon>Atopobiaceae</taxon>
        <taxon>Fannyhessea</taxon>
    </lineage>
</organism>
<name>A0ABP2J5K1_9ACTN</name>
<dbReference type="EMBL" id="AEDQ01000014">
    <property type="protein sequence ID" value="EFL44490.1"/>
    <property type="molecule type" value="Genomic_DNA"/>
</dbReference>
<evidence type="ECO:0000313" key="1">
    <source>
        <dbReference type="EMBL" id="EFL44490.1"/>
    </source>
</evidence>
<comment type="caution">
    <text evidence="1">The sequence shown here is derived from an EMBL/GenBank/DDBJ whole genome shotgun (WGS) entry which is preliminary data.</text>
</comment>
<protein>
    <submittedName>
        <fullName evidence="1">Uncharacterized protein</fullName>
    </submittedName>
</protein>
<proteinExistence type="predicted"/>
<dbReference type="Proteomes" id="UP000004431">
    <property type="component" value="Unassembled WGS sequence"/>
</dbReference>
<accession>A0ABP2J5K1</accession>
<sequence length="54" mass="6050">MSPQNIVQAEEVRICFAGTVRLRLCRRACKRELRSGCINVQAVATAFIRANSLE</sequence>
<reference evidence="1 2" key="1">
    <citation type="submission" date="2010-08" db="EMBL/GenBank/DDBJ databases">
        <authorList>
            <person name="Durkin A.S."/>
            <person name="Madupu R."/>
            <person name="Torralba M."/>
            <person name="Gillis M."/>
            <person name="Methe B."/>
            <person name="Sutton G."/>
            <person name="Nelson K.E."/>
        </authorList>
    </citation>
    <scope>NUCLEOTIDE SEQUENCE [LARGE SCALE GENOMIC DNA]</scope>
    <source>
        <strain evidence="1 2">PB189-T1-4</strain>
    </source>
</reference>
<keyword evidence="2" id="KW-1185">Reference proteome</keyword>